<dbReference type="NCBIfam" id="NF006058">
    <property type="entry name" value="PRK08206.1"/>
    <property type="match status" value="1"/>
</dbReference>
<dbReference type="SUPFAM" id="SSF53686">
    <property type="entry name" value="Tryptophan synthase beta subunit-like PLP-dependent enzymes"/>
    <property type="match status" value="1"/>
</dbReference>
<accession>A0A511N244</accession>
<dbReference type="AlphaFoldDB" id="A0A511N244"/>
<dbReference type="PANTHER" id="PTHR42937:SF1">
    <property type="entry name" value="DIAMINOPROPIONATE AMMONIA-LYASE"/>
    <property type="match status" value="1"/>
</dbReference>
<keyword evidence="5" id="KW-1185">Reference proteome</keyword>
<evidence type="ECO:0000313" key="4">
    <source>
        <dbReference type="EMBL" id="GEM46922.1"/>
    </source>
</evidence>
<dbReference type="PANTHER" id="PTHR42937">
    <property type="match status" value="1"/>
</dbReference>
<proteinExistence type="predicted"/>
<reference evidence="4 5" key="1">
    <citation type="submission" date="2019-07" db="EMBL/GenBank/DDBJ databases">
        <title>Whole genome shotgun sequence of Deinococcus cellulosilyticus NBRC 106333.</title>
        <authorList>
            <person name="Hosoyama A."/>
            <person name="Uohara A."/>
            <person name="Ohji S."/>
            <person name="Ichikawa N."/>
        </authorList>
    </citation>
    <scope>NUCLEOTIDE SEQUENCE [LARGE SCALE GENOMIC DNA]</scope>
    <source>
        <strain evidence="4 5">NBRC 106333</strain>
    </source>
</reference>
<dbReference type="Gene3D" id="3.40.50.1100">
    <property type="match status" value="2"/>
</dbReference>
<keyword evidence="2" id="KW-0663">Pyridoxal phosphate</keyword>
<dbReference type="InterPro" id="IPR001926">
    <property type="entry name" value="TrpB-like_PALP"/>
</dbReference>
<comment type="caution">
    <text evidence="4">The sequence shown here is derived from an EMBL/GenBank/DDBJ whole genome shotgun (WGS) entry which is preliminary data.</text>
</comment>
<protein>
    <submittedName>
        <fullName evidence="4">PLP-dependent lyase/thiolase</fullName>
    </submittedName>
</protein>
<dbReference type="Pfam" id="PF00291">
    <property type="entry name" value="PALP"/>
    <property type="match status" value="1"/>
</dbReference>
<evidence type="ECO:0000313" key="5">
    <source>
        <dbReference type="Proteomes" id="UP000321306"/>
    </source>
</evidence>
<dbReference type="Proteomes" id="UP000321306">
    <property type="component" value="Unassembled WGS sequence"/>
</dbReference>
<evidence type="ECO:0000259" key="3">
    <source>
        <dbReference type="Pfam" id="PF00291"/>
    </source>
</evidence>
<gene>
    <name evidence="4" type="ORF">DC3_25570</name>
</gene>
<dbReference type="GO" id="GO:0016829">
    <property type="term" value="F:lyase activity"/>
    <property type="evidence" value="ECO:0007669"/>
    <property type="project" value="UniProtKB-KW"/>
</dbReference>
<dbReference type="EMBL" id="BJXB01000010">
    <property type="protein sequence ID" value="GEM46922.1"/>
    <property type="molecule type" value="Genomic_DNA"/>
</dbReference>
<dbReference type="InterPro" id="IPR036052">
    <property type="entry name" value="TrpB-like_PALP_sf"/>
</dbReference>
<evidence type="ECO:0000256" key="2">
    <source>
        <dbReference type="ARBA" id="ARBA00022898"/>
    </source>
</evidence>
<name>A0A511N244_DEIC1</name>
<evidence type="ECO:0000256" key="1">
    <source>
        <dbReference type="ARBA" id="ARBA00001933"/>
    </source>
</evidence>
<feature type="domain" description="Tryptophan synthase beta chain-like PALP" evidence="3">
    <location>
        <begin position="31"/>
        <end position="337"/>
    </location>
</feature>
<dbReference type="OrthoDB" id="34584at2"/>
<dbReference type="CDD" id="cd00640">
    <property type="entry name" value="Trp-synth-beta_II"/>
    <property type="match status" value="1"/>
</dbReference>
<organism evidence="4 5">
    <name type="scientific">Deinococcus cellulosilyticus (strain DSM 18568 / NBRC 106333 / KACC 11606 / 5516J-15)</name>
    <dbReference type="NCBI Taxonomy" id="1223518"/>
    <lineage>
        <taxon>Bacteria</taxon>
        <taxon>Thermotogati</taxon>
        <taxon>Deinococcota</taxon>
        <taxon>Deinococci</taxon>
        <taxon>Deinococcales</taxon>
        <taxon>Deinococcaceae</taxon>
        <taxon>Deinococcus</taxon>
    </lineage>
</organism>
<keyword evidence="4" id="KW-0456">Lyase</keyword>
<sequence length="378" mass="40531">MENPRFYFAPETRSFPVQVSAEVLDFHQKLPGYRATPLVSAPTLARSLDVKQVWVKDEQNRLGLPAYKILGASWATYKELETHFGPFEAWETLSELAKQLKPHLPVTLIAATDGNHGRAVARMAYWLGLQAKILVPADMVPSRREAIVSEGAVLEVIDGSYDEAVERAAQQASDRHLVISDTSWEGYTRVPAWVVEGYSTIFQEVDSQLQDLQATVPDLVAVQMGVGSLASAVVQHCCTPGRKTKVVGVEPLAADCVLQSLLQGTLTEVPGPHHSIMAGLNCGNTSPLAWPYLQGGLQAAVAVADEGAQNAMRLLAKDGIISGESGAAGAAGLLALLTGAQAETRREKLGITRDSTLLVVSTEGATDPENYQRIVAGI</sequence>
<comment type="cofactor">
    <cofactor evidence="1">
        <name>pyridoxal 5'-phosphate</name>
        <dbReference type="ChEBI" id="CHEBI:597326"/>
    </cofactor>
</comment>
<dbReference type="RefSeq" id="WP_146884761.1">
    <property type="nucleotide sequence ID" value="NZ_BJXB01000010.1"/>
</dbReference>